<accession>A0A3A5MW58</accession>
<organism evidence="7 8">
    <name type="scientific">Cryobacterium melibiosiphilum</name>
    <dbReference type="NCBI Taxonomy" id="995039"/>
    <lineage>
        <taxon>Bacteria</taxon>
        <taxon>Bacillati</taxon>
        <taxon>Actinomycetota</taxon>
        <taxon>Actinomycetes</taxon>
        <taxon>Micrococcales</taxon>
        <taxon>Microbacteriaceae</taxon>
        <taxon>Cryobacterium</taxon>
    </lineage>
</organism>
<keyword evidence="1" id="KW-0808">Transferase</keyword>
<sequence length="475" mass="48933">MTLGLPGHLVQSTLSRALARAAHWFGLACLAAAVLTVTILTATGIAPELWLTALVMVAMAALLVALAKYRTLPLTLAYLAAGTAATYFYTLHALGVPAVFPSTDLFLLALPKLALIMVGGVGAATFTGVLWSTAGFVLAEAATAAAIAQTAVPYRADWFTISAYLLLVGILLVSGVSRRGAAGVTQLALHRAVQDDATRTLRADLDHRAIALLNDTTVSALVALAQVPPGPVPPHLLASIRNTVHTLTATNWLTDADTRASRAAAPGTAPDRIDWLASSVYRAVDHCRDRGLVVTVAGDRAALKGLDGETDRELGLAVQQCLVNVILHAGIVSADVQIDTDLPTSTLSIMVTDAGRGFTESESASDRLGLRQSVRRRIERLGGSVEIWTRPGAGTSVLLTVPLTSDIPAHTLDWPADFDAPTSGIPIVGRAAAAGAADGGTPLPLGTGPAAPSGRTRAAPPTSAAASPTPDSVPS</sequence>
<reference evidence="7 8" key="1">
    <citation type="submission" date="2018-09" db="EMBL/GenBank/DDBJ databases">
        <title>Novel species of Cryobacterium.</title>
        <authorList>
            <person name="Liu Q."/>
            <person name="Xin Y.-H."/>
        </authorList>
    </citation>
    <scope>NUCLEOTIDE SEQUENCE [LARGE SCALE GENOMIC DNA]</scope>
    <source>
        <strain evidence="7 8">Hh39</strain>
    </source>
</reference>
<dbReference type="AlphaFoldDB" id="A0A3A5MW58"/>
<evidence type="ECO:0000256" key="3">
    <source>
        <dbReference type="ARBA" id="ARBA00023012"/>
    </source>
</evidence>
<evidence type="ECO:0000256" key="2">
    <source>
        <dbReference type="ARBA" id="ARBA00022777"/>
    </source>
</evidence>
<evidence type="ECO:0000256" key="4">
    <source>
        <dbReference type="SAM" id="MobiDB-lite"/>
    </source>
</evidence>
<protein>
    <submittedName>
        <fullName evidence="7">ATP-binding protein</fullName>
    </submittedName>
</protein>
<dbReference type="Gene3D" id="3.30.565.10">
    <property type="entry name" value="Histidine kinase-like ATPase, C-terminal domain"/>
    <property type="match status" value="1"/>
</dbReference>
<gene>
    <name evidence="7" type="ORF">D6T64_00955</name>
</gene>
<dbReference type="GO" id="GO:0016301">
    <property type="term" value="F:kinase activity"/>
    <property type="evidence" value="ECO:0007669"/>
    <property type="project" value="UniProtKB-KW"/>
</dbReference>
<keyword evidence="7" id="KW-0067">ATP-binding</keyword>
<feature type="transmembrane region" description="Helical" evidence="5">
    <location>
        <begin position="49"/>
        <end position="69"/>
    </location>
</feature>
<dbReference type="PANTHER" id="PTHR24421:SF61">
    <property type="entry name" value="OXYGEN SENSOR HISTIDINE KINASE NREB"/>
    <property type="match status" value="1"/>
</dbReference>
<feature type="region of interest" description="Disordered" evidence="4">
    <location>
        <begin position="435"/>
        <end position="475"/>
    </location>
</feature>
<dbReference type="Proteomes" id="UP000272015">
    <property type="component" value="Unassembled WGS sequence"/>
</dbReference>
<dbReference type="InterPro" id="IPR003594">
    <property type="entry name" value="HATPase_dom"/>
</dbReference>
<evidence type="ECO:0000313" key="7">
    <source>
        <dbReference type="EMBL" id="RJT92009.1"/>
    </source>
</evidence>
<dbReference type="RefSeq" id="WP_119970556.1">
    <property type="nucleotide sequence ID" value="NZ_JBHSQA010000004.1"/>
</dbReference>
<comment type="caution">
    <text evidence="7">The sequence shown here is derived from an EMBL/GenBank/DDBJ whole genome shotgun (WGS) entry which is preliminary data.</text>
</comment>
<dbReference type="GO" id="GO:0000160">
    <property type="term" value="P:phosphorelay signal transduction system"/>
    <property type="evidence" value="ECO:0007669"/>
    <property type="project" value="UniProtKB-KW"/>
</dbReference>
<keyword evidence="8" id="KW-1185">Reference proteome</keyword>
<keyword evidence="5" id="KW-0472">Membrane</keyword>
<feature type="transmembrane region" description="Helical" evidence="5">
    <location>
        <begin position="76"/>
        <end position="100"/>
    </location>
</feature>
<keyword evidence="5" id="KW-0812">Transmembrane</keyword>
<feature type="domain" description="Histidine kinase/HSP90-like ATPase" evidence="6">
    <location>
        <begin position="312"/>
        <end position="404"/>
    </location>
</feature>
<proteinExistence type="predicted"/>
<name>A0A3A5MW58_9MICO</name>
<keyword evidence="7" id="KW-0547">Nucleotide-binding</keyword>
<keyword evidence="3" id="KW-0902">Two-component regulatory system</keyword>
<feature type="transmembrane region" description="Helical" evidence="5">
    <location>
        <begin position="21"/>
        <end position="43"/>
    </location>
</feature>
<evidence type="ECO:0000259" key="6">
    <source>
        <dbReference type="Pfam" id="PF02518"/>
    </source>
</evidence>
<dbReference type="EMBL" id="QZVS01000036">
    <property type="protein sequence ID" value="RJT92009.1"/>
    <property type="molecule type" value="Genomic_DNA"/>
</dbReference>
<keyword evidence="5" id="KW-1133">Transmembrane helix</keyword>
<dbReference type="SUPFAM" id="SSF55874">
    <property type="entry name" value="ATPase domain of HSP90 chaperone/DNA topoisomerase II/histidine kinase"/>
    <property type="match status" value="1"/>
</dbReference>
<evidence type="ECO:0000256" key="5">
    <source>
        <dbReference type="SAM" id="Phobius"/>
    </source>
</evidence>
<dbReference type="GO" id="GO:0005524">
    <property type="term" value="F:ATP binding"/>
    <property type="evidence" value="ECO:0007669"/>
    <property type="project" value="UniProtKB-KW"/>
</dbReference>
<dbReference type="Pfam" id="PF02518">
    <property type="entry name" value="HATPase_c"/>
    <property type="match status" value="1"/>
</dbReference>
<keyword evidence="2" id="KW-0418">Kinase</keyword>
<dbReference type="PANTHER" id="PTHR24421">
    <property type="entry name" value="NITRATE/NITRITE SENSOR PROTEIN NARX-RELATED"/>
    <property type="match status" value="1"/>
</dbReference>
<dbReference type="OrthoDB" id="3534856at2"/>
<dbReference type="InterPro" id="IPR036890">
    <property type="entry name" value="HATPase_C_sf"/>
</dbReference>
<dbReference type="InterPro" id="IPR050482">
    <property type="entry name" value="Sensor_HK_TwoCompSys"/>
</dbReference>
<evidence type="ECO:0000256" key="1">
    <source>
        <dbReference type="ARBA" id="ARBA00022679"/>
    </source>
</evidence>
<evidence type="ECO:0000313" key="8">
    <source>
        <dbReference type="Proteomes" id="UP000272015"/>
    </source>
</evidence>
<feature type="transmembrane region" description="Helical" evidence="5">
    <location>
        <begin position="158"/>
        <end position="176"/>
    </location>
</feature>